<dbReference type="Pfam" id="PF01636">
    <property type="entry name" value="APH"/>
    <property type="match status" value="1"/>
</dbReference>
<name>W6Q8G8_PENRF</name>
<dbReference type="PANTHER" id="PTHR21310:SF59">
    <property type="entry name" value="AMINOGLYCOSIDE PHOSPHOTRANSFERASE DOMAIN-CONTAINING PROTEIN"/>
    <property type="match status" value="1"/>
</dbReference>
<dbReference type="PANTHER" id="PTHR21310">
    <property type="entry name" value="AMINOGLYCOSIDE PHOSPHOTRANSFERASE-RELATED-RELATED"/>
    <property type="match status" value="1"/>
</dbReference>
<keyword evidence="1" id="KW-1133">Transmembrane helix</keyword>
<dbReference type="SUPFAM" id="SSF56112">
    <property type="entry name" value="Protein kinase-like (PK-like)"/>
    <property type="match status" value="1"/>
</dbReference>
<keyword evidence="1" id="KW-0812">Transmembrane</keyword>
<proteinExistence type="predicted"/>
<feature type="transmembrane region" description="Helical" evidence="1">
    <location>
        <begin position="304"/>
        <end position="324"/>
    </location>
</feature>
<dbReference type="OrthoDB" id="5210591at2759"/>
<organism evidence="3 4">
    <name type="scientific">Penicillium roqueforti (strain FM164)</name>
    <dbReference type="NCBI Taxonomy" id="1365484"/>
    <lineage>
        <taxon>Eukaryota</taxon>
        <taxon>Fungi</taxon>
        <taxon>Dikarya</taxon>
        <taxon>Ascomycota</taxon>
        <taxon>Pezizomycotina</taxon>
        <taxon>Eurotiomycetes</taxon>
        <taxon>Eurotiomycetidae</taxon>
        <taxon>Eurotiales</taxon>
        <taxon>Aspergillaceae</taxon>
        <taxon>Penicillium</taxon>
    </lineage>
</organism>
<protein>
    <submittedName>
        <fullName evidence="3">Protein kinase-like domain</fullName>
    </submittedName>
</protein>
<dbReference type="InterPro" id="IPR002575">
    <property type="entry name" value="Aminoglycoside_PTrfase"/>
</dbReference>
<sequence>MMQLDLKTCSAMPSFKGTHGHSDSFRWQSHAAEVDEHNRLEDVLSLLFPSTVRVQHSHPIFGHMHPLRLLMLSNGAHLLLKGSPSSRTALLRRERSFLETEAQFLSLLGQSANPCIPQLYHYDPHRRVWGSAYLVRQYMKGKSLSEMEGELTSQQLDDIDRHLGFLVSTIGQHAAPGFGSLQQVAFGAGRPSWREAFCSLVEGVLRDAEDMFIHLPYSEIRQELSRLAPALEDVSLPRLVVVDFGRPSHVLVDEESGQLSGIVDFSSAMWGDVLMAEVFADASPAVFEGAGMAASRTMEENIRLALYVFGIPLQFSVILLTLSFPRYACYRLVSQITVQYYRTRDETSEFDARRRLTTTIAEMTRLELA</sequence>
<keyword evidence="4" id="KW-1185">Reference proteome</keyword>
<evidence type="ECO:0000256" key="1">
    <source>
        <dbReference type="SAM" id="Phobius"/>
    </source>
</evidence>
<accession>W6Q8G8</accession>
<feature type="domain" description="Aminoglycoside phosphotransferase" evidence="2">
    <location>
        <begin position="87"/>
        <end position="274"/>
    </location>
</feature>
<evidence type="ECO:0000259" key="2">
    <source>
        <dbReference type="Pfam" id="PF01636"/>
    </source>
</evidence>
<dbReference type="InterPro" id="IPR011009">
    <property type="entry name" value="Kinase-like_dom_sf"/>
</dbReference>
<dbReference type="AlphaFoldDB" id="W6Q8G8"/>
<evidence type="ECO:0000313" key="3">
    <source>
        <dbReference type="EMBL" id="CDM30544.1"/>
    </source>
</evidence>
<dbReference type="GO" id="GO:0016301">
    <property type="term" value="F:kinase activity"/>
    <property type="evidence" value="ECO:0007669"/>
    <property type="project" value="UniProtKB-KW"/>
</dbReference>
<dbReference type="Gene3D" id="3.90.1200.10">
    <property type="match status" value="1"/>
</dbReference>
<keyword evidence="3" id="KW-0808">Transferase</keyword>
<keyword evidence="3" id="KW-0418">Kinase</keyword>
<dbReference type="EMBL" id="HG792016">
    <property type="protein sequence ID" value="CDM30544.1"/>
    <property type="molecule type" value="Genomic_DNA"/>
</dbReference>
<reference evidence="3" key="1">
    <citation type="journal article" date="2014" name="Nat. Commun.">
        <title>Multiple recent horizontal transfers of a large genomic region in cheese making fungi.</title>
        <authorList>
            <person name="Cheeseman K."/>
            <person name="Ropars J."/>
            <person name="Renault P."/>
            <person name="Dupont J."/>
            <person name="Gouzy J."/>
            <person name="Branca A."/>
            <person name="Abraham A.L."/>
            <person name="Ceppi M."/>
            <person name="Conseiller E."/>
            <person name="Debuchy R."/>
            <person name="Malagnac F."/>
            <person name="Goarin A."/>
            <person name="Silar P."/>
            <person name="Lacoste S."/>
            <person name="Sallet E."/>
            <person name="Bensimon A."/>
            <person name="Giraud T."/>
            <person name="Brygoo Y."/>
        </authorList>
    </citation>
    <scope>NUCLEOTIDE SEQUENCE [LARGE SCALE GENOMIC DNA]</scope>
    <source>
        <strain evidence="3">FM164</strain>
    </source>
</reference>
<keyword evidence="1" id="KW-0472">Membrane</keyword>
<evidence type="ECO:0000313" key="4">
    <source>
        <dbReference type="Proteomes" id="UP000030686"/>
    </source>
</evidence>
<gene>
    <name evidence="3" type="ORF">PROQFM164_S02g000693</name>
</gene>
<dbReference type="OMA" id="RMFWGDP"/>
<dbReference type="Gene3D" id="3.30.200.150">
    <property type="match status" value="1"/>
</dbReference>
<dbReference type="Proteomes" id="UP000030686">
    <property type="component" value="Unassembled WGS sequence"/>
</dbReference>
<dbReference type="InterPro" id="IPR051678">
    <property type="entry name" value="AGP_Transferase"/>
</dbReference>